<accession>A0A4D4MBN2</accession>
<evidence type="ECO:0000313" key="2">
    <source>
        <dbReference type="EMBL" id="GDY68827.1"/>
    </source>
</evidence>
<name>A0A4D4MBN2_STRAX</name>
<feature type="region of interest" description="Disordered" evidence="1">
    <location>
        <begin position="1"/>
        <end position="26"/>
    </location>
</feature>
<feature type="compositionally biased region" description="Basic and acidic residues" evidence="1">
    <location>
        <begin position="1"/>
        <end position="11"/>
    </location>
</feature>
<evidence type="ECO:0000256" key="1">
    <source>
        <dbReference type="SAM" id="MobiDB-lite"/>
    </source>
</evidence>
<dbReference type="Proteomes" id="UP000302139">
    <property type="component" value="Unassembled WGS sequence"/>
</dbReference>
<dbReference type="AlphaFoldDB" id="A0A4D4MBN2"/>
<proteinExistence type="predicted"/>
<protein>
    <submittedName>
        <fullName evidence="2">Uncharacterized protein</fullName>
    </submittedName>
</protein>
<sequence length="90" mass="9707">MPWPDRPRADPHPAAGGTTWDKTPRLPQVSAYDDDLRTMAYPVIDAIGLQRGRITAGRGYPPFAFAPFRAALRSSGVEVGLGGGLRTTWG</sequence>
<reference evidence="2 3" key="1">
    <citation type="submission" date="2019-04" db="EMBL/GenBank/DDBJ databases">
        <title>Draft genome sequences of Streptomyces avermitilis NBRC 14893.</title>
        <authorList>
            <person name="Komaki H."/>
            <person name="Tamura T."/>
            <person name="Hosoyama A."/>
        </authorList>
    </citation>
    <scope>NUCLEOTIDE SEQUENCE [LARGE SCALE GENOMIC DNA]</scope>
    <source>
        <strain evidence="2 3">NBRC 14893</strain>
    </source>
</reference>
<organism evidence="2 3">
    <name type="scientific">Streptomyces avermitilis</name>
    <dbReference type="NCBI Taxonomy" id="33903"/>
    <lineage>
        <taxon>Bacteria</taxon>
        <taxon>Bacillati</taxon>
        <taxon>Actinomycetota</taxon>
        <taxon>Actinomycetes</taxon>
        <taxon>Kitasatosporales</taxon>
        <taxon>Streptomycetaceae</taxon>
        <taxon>Streptomyces</taxon>
    </lineage>
</organism>
<dbReference type="EMBL" id="BJHX01000001">
    <property type="protein sequence ID" value="GDY68827.1"/>
    <property type="molecule type" value="Genomic_DNA"/>
</dbReference>
<comment type="caution">
    <text evidence="2">The sequence shown here is derived from an EMBL/GenBank/DDBJ whole genome shotgun (WGS) entry which is preliminary data.</text>
</comment>
<gene>
    <name evidence="2" type="ORF">SAV14893_082200</name>
</gene>
<evidence type="ECO:0000313" key="3">
    <source>
        <dbReference type="Proteomes" id="UP000302139"/>
    </source>
</evidence>